<dbReference type="Gramene" id="OMO94498">
    <property type="protein sequence ID" value="OMO94498"/>
    <property type="gene ID" value="CCACVL1_05968"/>
</dbReference>
<name>A0A1R3JHZ2_COCAP</name>
<dbReference type="EMBL" id="AWWV01007840">
    <property type="protein sequence ID" value="OMO94498.1"/>
    <property type="molecule type" value="Genomic_DNA"/>
</dbReference>
<evidence type="ECO:0000256" key="4">
    <source>
        <dbReference type="ARBA" id="ARBA00022670"/>
    </source>
</evidence>
<feature type="domain" description="Ubiquitin carboxyl-terminal hydrolase C-terminal" evidence="8">
    <location>
        <begin position="66"/>
        <end position="162"/>
    </location>
</feature>
<proteinExistence type="inferred from homology"/>
<dbReference type="Proteomes" id="UP000188268">
    <property type="component" value="Unassembled WGS sequence"/>
</dbReference>
<comment type="catalytic activity">
    <reaction evidence="1">
        <text>Thiol-dependent hydrolysis of ester, thioester, amide, peptide and isopeptide bonds formed by the C-terminal Gly of ubiquitin (a 76-residue protein attached to proteins as an intracellular targeting signal).</text>
        <dbReference type="EC" id="3.4.19.12"/>
    </reaction>
</comment>
<keyword evidence="7" id="KW-0788">Thiol protease</keyword>
<sequence>MFFLTRLYFQQGRFEEVDLPLLIVYGGDGIVSDPACVEDLNVSLQKETKRYKQPHKTLKMCIFGDEVLDIPLPELQDLKTLKVALHLATKDEVVIHTIRLPKQSTVVDVDVLDDLKTKVELSHPSAELILFEVEKHKIYRIFEPSGKIEYIDDVYSKLRVEERIQNFGEPFLSLVREGETLAQVKVRIRKKLQVPDEEFAKWKSAVLSPIGTLKSQYLQDSDVVSTFFQLMKLAAHKAYLLKQAAWLTNC</sequence>
<evidence type="ECO:0000256" key="1">
    <source>
        <dbReference type="ARBA" id="ARBA00000707"/>
    </source>
</evidence>
<dbReference type="STRING" id="210143.A0A1R3JHZ2"/>
<protein>
    <recommendedName>
        <fullName evidence="3">ubiquitinyl hydrolase 1</fullName>
        <ecNumber evidence="3">3.4.19.12</ecNumber>
    </recommendedName>
</protein>
<dbReference type="OrthoDB" id="289038at2759"/>
<evidence type="ECO:0000256" key="6">
    <source>
        <dbReference type="ARBA" id="ARBA00022801"/>
    </source>
</evidence>
<evidence type="ECO:0000313" key="9">
    <source>
        <dbReference type="EMBL" id="OMO94498.1"/>
    </source>
</evidence>
<dbReference type="GO" id="GO:0004843">
    <property type="term" value="F:cysteine-type deubiquitinase activity"/>
    <property type="evidence" value="ECO:0007669"/>
    <property type="project" value="UniProtKB-EC"/>
</dbReference>
<comment type="similarity">
    <text evidence="2">Belongs to the peptidase C19 family.</text>
</comment>
<keyword evidence="5" id="KW-0833">Ubl conjugation pathway</keyword>
<keyword evidence="10" id="KW-1185">Reference proteome</keyword>
<dbReference type="InterPro" id="IPR029346">
    <property type="entry name" value="USP_C"/>
</dbReference>
<reference evidence="9 10" key="1">
    <citation type="submission" date="2013-09" db="EMBL/GenBank/DDBJ databases">
        <title>Corchorus capsularis genome sequencing.</title>
        <authorList>
            <person name="Alam M."/>
            <person name="Haque M.S."/>
            <person name="Islam M.S."/>
            <person name="Emdad E.M."/>
            <person name="Islam M.M."/>
            <person name="Ahmed B."/>
            <person name="Halim A."/>
            <person name="Hossen Q.M.M."/>
            <person name="Hossain M.Z."/>
            <person name="Ahmed R."/>
            <person name="Khan M.M."/>
            <person name="Islam R."/>
            <person name="Rashid M.M."/>
            <person name="Khan S.A."/>
            <person name="Rahman M.S."/>
            <person name="Alam M."/>
        </authorList>
    </citation>
    <scope>NUCLEOTIDE SEQUENCE [LARGE SCALE GENOMIC DNA]</scope>
    <source>
        <strain evidence="10">cv. CVL-1</strain>
        <tissue evidence="9">Whole seedling</tissue>
    </source>
</reference>
<dbReference type="Pfam" id="PF14533">
    <property type="entry name" value="USP7_C2"/>
    <property type="match status" value="2"/>
</dbReference>
<feature type="domain" description="Ubiquitin carboxyl-terminal hydrolase C-terminal" evidence="8">
    <location>
        <begin position="165"/>
        <end position="229"/>
    </location>
</feature>
<dbReference type="AlphaFoldDB" id="A0A1R3JHZ2"/>
<evidence type="ECO:0000259" key="8">
    <source>
        <dbReference type="Pfam" id="PF14533"/>
    </source>
</evidence>
<dbReference type="EC" id="3.4.19.12" evidence="3"/>
<evidence type="ECO:0000313" key="10">
    <source>
        <dbReference type="Proteomes" id="UP000188268"/>
    </source>
</evidence>
<keyword evidence="4" id="KW-0645">Protease</keyword>
<comment type="caution">
    <text evidence="9">The sequence shown here is derived from an EMBL/GenBank/DDBJ whole genome shotgun (WGS) entry which is preliminary data.</text>
</comment>
<evidence type="ECO:0000256" key="5">
    <source>
        <dbReference type="ARBA" id="ARBA00022786"/>
    </source>
</evidence>
<evidence type="ECO:0000256" key="2">
    <source>
        <dbReference type="ARBA" id="ARBA00009085"/>
    </source>
</evidence>
<evidence type="ECO:0000256" key="3">
    <source>
        <dbReference type="ARBA" id="ARBA00012759"/>
    </source>
</evidence>
<evidence type="ECO:0000256" key="7">
    <source>
        <dbReference type="ARBA" id="ARBA00022807"/>
    </source>
</evidence>
<gene>
    <name evidence="9" type="ORF">CCACVL1_05968</name>
</gene>
<dbReference type="GO" id="GO:0006508">
    <property type="term" value="P:proteolysis"/>
    <property type="evidence" value="ECO:0007669"/>
    <property type="project" value="UniProtKB-KW"/>
</dbReference>
<keyword evidence="6" id="KW-0378">Hydrolase</keyword>
<organism evidence="9 10">
    <name type="scientific">Corchorus capsularis</name>
    <name type="common">Jute</name>
    <dbReference type="NCBI Taxonomy" id="210143"/>
    <lineage>
        <taxon>Eukaryota</taxon>
        <taxon>Viridiplantae</taxon>
        <taxon>Streptophyta</taxon>
        <taxon>Embryophyta</taxon>
        <taxon>Tracheophyta</taxon>
        <taxon>Spermatophyta</taxon>
        <taxon>Magnoliopsida</taxon>
        <taxon>eudicotyledons</taxon>
        <taxon>Gunneridae</taxon>
        <taxon>Pentapetalae</taxon>
        <taxon>rosids</taxon>
        <taxon>malvids</taxon>
        <taxon>Malvales</taxon>
        <taxon>Malvaceae</taxon>
        <taxon>Grewioideae</taxon>
        <taxon>Apeibeae</taxon>
        <taxon>Corchorus</taxon>
    </lineage>
</organism>
<accession>A0A1R3JHZ2</accession>